<sequence>MTEAEWSACEEPEALAYSDIKASDRKWRLVLCACSRRIRKQMTEDRSRIALDLSERFADGLISDEELGAVGAAAQIAWVEVSRKYGDSLQRAAAAAAAYSSQRFICDNDRSNAMGAVAEAFPKAARRTVEQCAQAQIIRDIFGNPFRPVIFSPDWRTPTATTLASQMYESRDFGAMPILADALQDAGCDSDDVLNHCCGSGPHVRGCWVVDLVLGKE</sequence>
<evidence type="ECO:0000313" key="1">
    <source>
        <dbReference type="EMBL" id="VTR91971.1"/>
    </source>
</evidence>
<evidence type="ECO:0000313" key="2">
    <source>
        <dbReference type="Proteomes" id="UP000464178"/>
    </source>
</evidence>
<name>A0A6P2CSR2_9BACT</name>
<dbReference type="KEGG" id="gms:SOIL9_57430"/>
<evidence type="ECO:0008006" key="3">
    <source>
        <dbReference type="Google" id="ProtNLM"/>
    </source>
</evidence>
<gene>
    <name evidence="1" type="ORF">SOIL9_57430</name>
</gene>
<proteinExistence type="predicted"/>
<protein>
    <recommendedName>
        <fullName evidence="3">SMI1/KNR4 family protein</fullName>
    </recommendedName>
</protein>
<reference evidence="1 2" key="1">
    <citation type="submission" date="2019-05" db="EMBL/GenBank/DDBJ databases">
        <authorList>
            <consortium name="Science for Life Laboratories"/>
        </authorList>
    </citation>
    <scope>NUCLEOTIDE SEQUENCE [LARGE SCALE GENOMIC DNA]</scope>
    <source>
        <strain evidence="1">Soil9</strain>
    </source>
</reference>
<dbReference type="AlphaFoldDB" id="A0A6P2CSR2"/>
<dbReference type="RefSeq" id="WP_232069549.1">
    <property type="nucleotide sequence ID" value="NZ_LR593886.1"/>
</dbReference>
<organism evidence="1 2">
    <name type="scientific">Gemmata massiliana</name>
    <dbReference type="NCBI Taxonomy" id="1210884"/>
    <lineage>
        <taxon>Bacteria</taxon>
        <taxon>Pseudomonadati</taxon>
        <taxon>Planctomycetota</taxon>
        <taxon>Planctomycetia</taxon>
        <taxon>Gemmatales</taxon>
        <taxon>Gemmataceae</taxon>
        <taxon>Gemmata</taxon>
    </lineage>
</organism>
<keyword evidence="2" id="KW-1185">Reference proteome</keyword>
<dbReference type="Proteomes" id="UP000464178">
    <property type="component" value="Chromosome"/>
</dbReference>
<accession>A0A6P2CSR2</accession>
<dbReference type="EMBL" id="LR593886">
    <property type="protein sequence ID" value="VTR91971.1"/>
    <property type="molecule type" value="Genomic_DNA"/>
</dbReference>